<comment type="cofactor">
    <cofactor evidence="1 20">
        <name>Mn(2+)</name>
        <dbReference type="ChEBI" id="CHEBI:29035"/>
    </cofactor>
</comment>
<evidence type="ECO:0000256" key="2">
    <source>
        <dbReference type="ARBA" id="ARBA00012417"/>
    </source>
</evidence>
<feature type="binding site" evidence="18">
    <location>
        <position position="9"/>
    </location>
    <ligand>
        <name>substrate</name>
    </ligand>
</feature>
<keyword evidence="13 19" id="KW-0464">Manganese</keyword>
<dbReference type="GO" id="GO:0045004">
    <property type="term" value="P:DNA replication proofreading"/>
    <property type="evidence" value="ECO:0007669"/>
    <property type="project" value="TreeGrafter"/>
</dbReference>
<evidence type="ECO:0000313" key="22">
    <source>
        <dbReference type="EMBL" id="ACT60811.1"/>
    </source>
</evidence>
<dbReference type="EC" id="2.7.7.7" evidence="2 20"/>
<feature type="binding site" evidence="19">
    <location>
        <position position="7"/>
    </location>
    <ligand>
        <name>a divalent metal cation</name>
        <dbReference type="ChEBI" id="CHEBI:60240"/>
        <label>1</label>
        <note>catalytic</note>
    </ligand>
</feature>
<keyword evidence="7 20" id="KW-0540">Nuclease</keyword>
<dbReference type="KEGG" id="hba:Hbal_3144"/>
<keyword evidence="5 20" id="KW-0548">Nucleotidyltransferase</keyword>
<dbReference type="InterPro" id="IPR036397">
    <property type="entry name" value="RNaseH_sf"/>
</dbReference>
<keyword evidence="10 20" id="KW-0269">Exonuclease</keyword>
<evidence type="ECO:0000256" key="12">
    <source>
        <dbReference type="ARBA" id="ARBA00022932"/>
    </source>
</evidence>
<dbReference type="SMART" id="SM00479">
    <property type="entry name" value="EXOIII"/>
    <property type="match status" value="1"/>
</dbReference>
<evidence type="ECO:0000256" key="11">
    <source>
        <dbReference type="ARBA" id="ARBA00022842"/>
    </source>
</evidence>
<dbReference type="GO" id="GO:0008408">
    <property type="term" value="F:3'-5' exonuclease activity"/>
    <property type="evidence" value="ECO:0007669"/>
    <property type="project" value="TreeGrafter"/>
</dbReference>
<dbReference type="InterPro" id="IPR013520">
    <property type="entry name" value="Ribonucl_H"/>
</dbReference>
<dbReference type="GO" id="GO:0005829">
    <property type="term" value="C:cytosol"/>
    <property type="evidence" value="ECO:0007669"/>
    <property type="project" value="TreeGrafter"/>
</dbReference>
<dbReference type="InterPro" id="IPR006054">
    <property type="entry name" value="DnaQ"/>
</dbReference>
<proteinExistence type="predicted"/>
<keyword evidence="11 19" id="KW-0460">Magnesium</keyword>
<evidence type="ECO:0000313" key="23">
    <source>
        <dbReference type="Proteomes" id="UP000002745"/>
    </source>
</evidence>
<dbReference type="HOGENOM" id="CLU_047806_2_1_5"/>
<keyword evidence="8 19" id="KW-0479">Metal-binding</keyword>
<keyword evidence="4 20" id="KW-0808">Transferase</keyword>
<organism evidence="22 23">
    <name type="scientific">Hirschia baltica (strain ATCC 49814 / DSM 5838 / IFAM 1418)</name>
    <dbReference type="NCBI Taxonomy" id="582402"/>
    <lineage>
        <taxon>Bacteria</taxon>
        <taxon>Pseudomonadati</taxon>
        <taxon>Pseudomonadota</taxon>
        <taxon>Alphaproteobacteria</taxon>
        <taxon>Hyphomonadales</taxon>
        <taxon>Hyphomonadaceae</taxon>
        <taxon>Hirschia</taxon>
    </lineage>
</organism>
<dbReference type="SUPFAM" id="SSF53098">
    <property type="entry name" value="Ribonuclease H-like"/>
    <property type="match status" value="1"/>
</dbReference>
<dbReference type="CDD" id="cd06131">
    <property type="entry name" value="DNA_pol_III_epsilon_Ecoli_like"/>
    <property type="match status" value="1"/>
</dbReference>
<evidence type="ECO:0000256" key="4">
    <source>
        <dbReference type="ARBA" id="ARBA00022679"/>
    </source>
</evidence>
<feature type="binding site" evidence="19">
    <location>
        <position position="157"/>
    </location>
    <ligand>
        <name>a divalent metal cation</name>
        <dbReference type="ChEBI" id="CHEBI:60240"/>
        <label>1</label>
        <note>catalytic</note>
    </ligand>
</feature>
<evidence type="ECO:0000256" key="3">
    <source>
        <dbReference type="ARBA" id="ARBA00020352"/>
    </source>
</evidence>
<comment type="function">
    <text evidence="14 20">DNA polymerase III is a complex, multichain enzyme responsible for most of the replicative synthesis in bacteria. The epsilon subunit contain the editing function and is a proofreading 3'-5' exonuclease.</text>
</comment>
<dbReference type="EMBL" id="CP001678">
    <property type="protein sequence ID" value="ACT60811.1"/>
    <property type="molecule type" value="Genomic_DNA"/>
</dbReference>
<dbReference type="OrthoDB" id="9804290at2"/>
<evidence type="ECO:0000256" key="10">
    <source>
        <dbReference type="ARBA" id="ARBA00022839"/>
    </source>
</evidence>
<feature type="binding site" evidence="18">
    <location>
        <position position="7"/>
    </location>
    <ligand>
        <name>substrate</name>
    </ligand>
</feature>
<protein>
    <recommendedName>
        <fullName evidence="3 20">DNA polymerase III subunit epsilon</fullName>
        <ecNumber evidence="2 20">2.7.7.7</ecNumber>
    </recommendedName>
</protein>
<keyword evidence="12 20" id="KW-0239">DNA-directed DNA polymerase</keyword>
<dbReference type="GO" id="GO:0003887">
    <property type="term" value="F:DNA-directed DNA polymerase activity"/>
    <property type="evidence" value="ECO:0007669"/>
    <property type="project" value="UniProtKB-KW"/>
</dbReference>
<sequence length="233" mass="26496">MREIVFDTETTGLSAKDGDRIIELGAVEIVDLLPTGREFHRLIYPERQVSEDTIRITGITDEMLKGKPVFSDPSVYKEFLDFIEDSPLVAHNAEFDRGFLNEEMRRVGGPDFPKERCVDTLALAREKFPGASATLDALCKRFDISLAKRDVHTAVVDSQLLASVYLELRGGRAHSFEFENEGQSDAEVAFKRTQRRQRPKKLRSFLTEEENAAHQSFIATFDETPVWNKILTK</sequence>
<feature type="active site" description="Proton acceptor" evidence="17">
    <location>
        <position position="152"/>
    </location>
</feature>
<keyword evidence="23" id="KW-1185">Reference proteome</keyword>
<evidence type="ECO:0000256" key="9">
    <source>
        <dbReference type="ARBA" id="ARBA00022801"/>
    </source>
</evidence>
<evidence type="ECO:0000256" key="5">
    <source>
        <dbReference type="ARBA" id="ARBA00022695"/>
    </source>
</evidence>
<evidence type="ECO:0000256" key="6">
    <source>
        <dbReference type="ARBA" id="ARBA00022705"/>
    </source>
</evidence>
<evidence type="ECO:0000256" key="17">
    <source>
        <dbReference type="PIRSR" id="PIRSR606309-1"/>
    </source>
</evidence>
<dbReference type="InterPro" id="IPR006309">
    <property type="entry name" value="DnaQ_proteo"/>
</dbReference>
<dbReference type="GO" id="GO:0046872">
    <property type="term" value="F:metal ion binding"/>
    <property type="evidence" value="ECO:0007669"/>
    <property type="project" value="UniProtKB-KW"/>
</dbReference>
<evidence type="ECO:0000256" key="16">
    <source>
        <dbReference type="ARBA" id="ARBA00049244"/>
    </source>
</evidence>
<dbReference type="RefSeq" id="WP_015828961.1">
    <property type="nucleotide sequence ID" value="NC_012982.1"/>
</dbReference>
<dbReference type="Proteomes" id="UP000002745">
    <property type="component" value="Chromosome"/>
</dbReference>
<dbReference type="NCBIfam" id="TIGR01406">
    <property type="entry name" value="dnaQ_proteo"/>
    <property type="match status" value="1"/>
</dbReference>
<feature type="domain" description="Exonuclease" evidence="21">
    <location>
        <begin position="2"/>
        <end position="174"/>
    </location>
</feature>
<comment type="cofactor">
    <cofactor evidence="19">
        <name>Mg(2+)</name>
        <dbReference type="ChEBI" id="CHEBI:18420"/>
    </cofactor>
    <cofactor evidence="19">
        <name>Mn(2+)</name>
        <dbReference type="ChEBI" id="CHEBI:29035"/>
    </cofactor>
    <text evidence="19">Binds 2 divalent metal cations. Magnesium or manganese.</text>
</comment>
<dbReference type="STRING" id="582402.Hbal_3144"/>
<accession>C6XIK4</accession>
<evidence type="ECO:0000256" key="20">
    <source>
        <dbReference type="RuleBase" id="RU364087"/>
    </source>
</evidence>
<comment type="subunit">
    <text evidence="15 20">DNA polymerase III contains a core (composed of alpha, epsilon and theta chains) that associates with a tau subunit. This core dimerizes to form the POLIII' complex. PolIII' associates with the gamma complex (composed of gamma, delta, delta', psi and chi chains) and with the beta chain to form the complete DNA polymerase III complex.</text>
</comment>
<dbReference type="PANTHER" id="PTHR30231">
    <property type="entry name" value="DNA POLYMERASE III SUBUNIT EPSILON"/>
    <property type="match status" value="1"/>
</dbReference>
<gene>
    <name evidence="20" type="primary">dnaQ</name>
    <name evidence="22" type="ordered locus">Hbal_3144</name>
</gene>
<keyword evidence="9 20" id="KW-0378">Hydrolase</keyword>
<dbReference type="Gene3D" id="3.30.420.10">
    <property type="entry name" value="Ribonuclease H-like superfamily/Ribonuclease H"/>
    <property type="match status" value="1"/>
</dbReference>
<dbReference type="eggNOG" id="COG0847">
    <property type="taxonomic scope" value="Bacteria"/>
</dbReference>
<name>C6XIK4_HIRBI</name>
<dbReference type="InterPro" id="IPR012337">
    <property type="entry name" value="RNaseH-like_sf"/>
</dbReference>
<dbReference type="FunFam" id="3.30.420.10:FF:000012">
    <property type="entry name" value="DNA polymerase III subunit epsilon"/>
    <property type="match status" value="1"/>
</dbReference>
<comment type="catalytic activity">
    <reaction evidence="16 20">
        <text>DNA(n) + a 2'-deoxyribonucleoside 5'-triphosphate = DNA(n+1) + diphosphate</text>
        <dbReference type="Rhea" id="RHEA:22508"/>
        <dbReference type="Rhea" id="RHEA-COMP:17339"/>
        <dbReference type="Rhea" id="RHEA-COMP:17340"/>
        <dbReference type="ChEBI" id="CHEBI:33019"/>
        <dbReference type="ChEBI" id="CHEBI:61560"/>
        <dbReference type="ChEBI" id="CHEBI:173112"/>
        <dbReference type="EC" id="2.7.7.7"/>
    </reaction>
</comment>
<evidence type="ECO:0000256" key="18">
    <source>
        <dbReference type="PIRSR" id="PIRSR606309-2"/>
    </source>
</evidence>
<dbReference type="NCBIfam" id="TIGR00573">
    <property type="entry name" value="dnaq"/>
    <property type="match status" value="1"/>
</dbReference>
<dbReference type="GO" id="GO:0003677">
    <property type="term" value="F:DNA binding"/>
    <property type="evidence" value="ECO:0007669"/>
    <property type="project" value="InterPro"/>
</dbReference>
<evidence type="ECO:0000256" key="14">
    <source>
        <dbReference type="ARBA" id="ARBA00025483"/>
    </source>
</evidence>
<evidence type="ECO:0000256" key="13">
    <source>
        <dbReference type="ARBA" id="ARBA00023211"/>
    </source>
</evidence>
<evidence type="ECO:0000256" key="1">
    <source>
        <dbReference type="ARBA" id="ARBA00001936"/>
    </source>
</evidence>
<dbReference type="PANTHER" id="PTHR30231:SF41">
    <property type="entry name" value="DNA POLYMERASE III SUBUNIT EPSILON"/>
    <property type="match status" value="1"/>
</dbReference>
<dbReference type="Pfam" id="PF00929">
    <property type="entry name" value="RNase_T"/>
    <property type="match status" value="1"/>
</dbReference>
<feature type="binding site" evidence="18">
    <location>
        <position position="157"/>
    </location>
    <ligand>
        <name>substrate</name>
    </ligand>
</feature>
<evidence type="ECO:0000256" key="15">
    <source>
        <dbReference type="ARBA" id="ARBA00026073"/>
    </source>
</evidence>
<evidence type="ECO:0000256" key="7">
    <source>
        <dbReference type="ARBA" id="ARBA00022722"/>
    </source>
</evidence>
<evidence type="ECO:0000256" key="19">
    <source>
        <dbReference type="PIRSR" id="PIRSR606309-3"/>
    </source>
</evidence>
<keyword evidence="6 20" id="KW-0235">DNA replication</keyword>
<evidence type="ECO:0000259" key="21">
    <source>
        <dbReference type="SMART" id="SM00479"/>
    </source>
</evidence>
<feature type="binding site" evidence="19">
    <location>
        <position position="9"/>
    </location>
    <ligand>
        <name>a divalent metal cation</name>
        <dbReference type="ChEBI" id="CHEBI:60240"/>
        <label>1</label>
        <note>catalytic</note>
    </ligand>
</feature>
<evidence type="ECO:0000256" key="8">
    <source>
        <dbReference type="ARBA" id="ARBA00022723"/>
    </source>
</evidence>
<dbReference type="NCBIfam" id="NF004316">
    <property type="entry name" value="PRK05711.1"/>
    <property type="match status" value="1"/>
</dbReference>
<reference evidence="23" key="1">
    <citation type="journal article" date="2011" name="J. Bacteriol.">
        <title>Genome sequences of eight morphologically diverse alphaproteobacteria.</title>
        <authorList>
            <consortium name="US DOE Joint Genome Institute"/>
            <person name="Brown P.J."/>
            <person name="Kysela D.T."/>
            <person name="Buechlein A."/>
            <person name="Hemmerich C."/>
            <person name="Brun Y.V."/>
        </authorList>
    </citation>
    <scope>NUCLEOTIDE SEQUENCE [LARGE SCALE GENOMIC DNA]</scope>
    <source>
        <strain evidence="23">ATCC 49814 / DSM 5838 / IFAM 1418</strain>
    </source>
</reference>
<dbReference type="AlphaFoldDB" id="C6XIK4"/>